<evidence type="ECO:0000256" key="1">
    <source>
        <dbReference type="SAM" id="SignalP"/>
    </source>
</evidence>
<evidence type="ECO:0000313" key="2">
    <source>
        <dbReference type="EMBL" id="MFC4465732.1"/>
    </source>
</evidence>
<name>A0ABV8YKE4_9ACTN</name>
<dbReference type="EMBL" id="JBHSFG010000021">
    <property type="protein sequence ID" value="MFC4465732.1"/>
    <property type="molecule type" value="Genomic_DNA"/>
</dbReference>
<protein>
    <recommendedName>
        <fullName evidence="4">Sporulation and spore germination</fullName>
    </recommendedName>
</protein>
<comment type="caution">
    <text evidence="2">The sequence shown here is derived from an EMBL/GenBank/DDBJ whole genome shotgun (WGS) entry which is preliminary data.</text>
</comment>
<keyword evidence="1" id="KW-0732">Signal</keyword>
<sequence>MKRQLTCLIAVLAVLSAGCGISSTGPVRAGVPASGLREPGSATPYAQLYFVSPYGIQPVTREVDAPATPQQALDLLLKGPDAAERARGLITEVPPLHGRLVAQAADGAVDLHLPVPVADMTGGGGLGLSQIICTAANARAAGGKQPPDVDVRVYEEGYGTPWTVRCNAAGNVVPVPPEPAPSQGARR</sequence>
<evidence type="ECO:0008006" key="4">
    <source>
        <dbReference type="Google" id="ProtNLM"/>
    </source>
</evidence>
<feature type="signal peptide" evidence="1">
    <location>
        <begin position="1"/>
        <end position="29"/>
    </location>
</feature>
<reference evidence="3" key="1">
    <citation type="journal article" date="2019" name="Int. J. Syst. Evol. Microbiol.">
        <title>The Global Catalogue of Microorganisms (GCM) 10K type strain sequencing project: providing services to taxonomists for standard genome sequencing and annotation.</title>
        <authorList>
            <consortium name="The Broad Institute Genomics Platform"/>
            <consortium name="The Broad Institute Genome Sequencing Center for Infectious Disease"/>
            <person name="Wu L."/>
            <person name="Ma J."/>
        </authorList>
    </citation>
    <scope>NUCLEOTIDE SEQUENCE [LARGE SCALE GENOMIC DNA]</scope>
    <source>
        <strain evidence="3">DT43</strain>
    </source>
</reference>
<dbReference type="PROSITE" id="PS51257">
    <property type="entry name" value="PROKAR_LIPOPROTEIN"/>
    <property type="match status" value="1"/>
</dbReference>
<evidence type="ECO:0000313" key="3">
    <source>
        <dbReference type="Proteomes" id="UP001596012"/>
    </source>
</evidence>
<organism evidence="2 3">
    <name type="scientific">Streptomyces xiangluensis</name>
    <dbReference type="NCBI Taxonomy" id="2665720"/>
    <lineage>
        <taxon>Bacteria</taxon>
        <taxon>Bacillati</taxon>
        <taxon>Actinomycetota</taxon>
        <taxon>Actinomycetes</taxon>
        <taxon>Kitasatosporales</taxon>
        <taxon>Streptomycetaceae</taxon>
        <taxon>Streptomyces</taxon>
    </lineage>
</organism>
<gene>
    <name evidence="2" type="ORF">ACFPH6_14560</name>
</gene>
<proteinExistence type="predicted"/>
<feature type="chain" id="PRO_5046871094" description="Sporulation and spore germination" evidence="1">
    <location>
        <begin position="30"/>
        <end position="187"/>
    </location>
</feature>
<accession>A0ABV8YKE4</accession>
<dbReference type="Proteomes" id="UP001596012">
    <property type="component" value="Unassembled WGS sequence"/>
</dbReference>
<dbReference type="RefSeq" id="WP_386341991.1">
    <property type="nucleotide sequence ID" value="NZ_JBHSFG010000021.1"/>
</dbReference>
<keyword evidence="3" id="KW-1185">Reference proteome</keyword>